<evidence type="ECO:0000313" key="2">
    <source>
        <dbReference type="Proteomes" id="UP000304953"/>
    </source>
</evidence>
<organism evidence="1 2">
    <name type="scientific">Petralouisia muris</name>
    <dbReference type="NCBI Taxonomy" id="3032872"/>
    <lineage>
        <taxon>Bacteria</taxon>
        <taxon>Bacillati</taxon>
        <taxon>Bacillota</taxon>
        <taxon>Clostridia</taxon>
        <taxon>Lachnospirales</taxon>
        <taxon>Lachnospiraceae</taxon>
        <taxon>Petralouisia</taxon>
    </lineage>
</organism>
<accession>A0AC61RZG6</accession>
<sequence length="146" mass="17321">MGLFRKIRSIFHENWCNLCQSEMDVLHKQLYALPDLTVGHYSSHENPEYYLKHLVPVEKKAQIPAGIYACGLHSYRCPQCENRRVQLTIFLPVREEEKTEEILFFDHGELDGLIYQQDCARADVKQKNRRRQDSYECKQGGFYDYE</sequence>
<evidence type="ECO:0000313" key="1">
    <source>
        <dbReference type="EMBL" id="TGY97415.1"/>
    </source>
</evidence>
<keyword evidence="2" id="KW-1185">Reference proteome</keyword>
<dbReference type="EMBL" id="SRYA01000007">
    <property type="protein sequence ID" value="TGY97415.1"/>
    <property type="molecule type" value="Genomic_DNA"/>
</dbReference>
<comment type="caution">
    <text evidence="1">The sequence shown here is derived from an EMBL/GenBank/DDBJ whole genome shotgun (WGS) entry which is preliminary data.</text>
</comment>
<dbReference type="Proteomes" id="UP000304953">
    <property type="component" value="Unassembled WGS sequence"/>
</dbReference>
<name>A0AC61RZG6_9FIRM</name>
<gene>
    <name evidence="1" type="ORF">E5329_04525</name>
</gene>
<protein>
    <submittedName>
        <fullName evidence="1">Uncharacterized protein</fullName>
    </submittedName>
</protein>
<proteinExistence type="predicted"/>
<reference evidence="1" key="1">
    <citation type="submission" date="2019-04" db="EMBL/GenBank/DDBJ databases">
        <title>Microbes associate with the intestines of laboratory mice.</title>
        <authorList>
            <person name="Navarre W."/>
            <person name="Wong E."/>
            <person name="Huang K."/>
            <person name="Tropini C."/>
            <person name="Ng K."/>
            <person name="Yu B."/>
        </authorList>
    </citation>
    <scope>NUCLEOTIDE SEQUENCE</scope>
    <source>
        <strain evidence="1">NM01_1-7b</strain>
    </source>
</reference>